<evidence type="ECO:0000256" key="6">
    <source>
        <dbReference type="ARBA" id="ARBA00022801"/>
    </source>
</evidence>
<reference evidence="10 11" key="1">
    <citation type="submission" date="2020-04" db="EMBL/GenBank/DDBJ databases">
        <title>Advantages and limits of metagenomic assembly and binning of a giant virus.</title>
        <authorList>
            <person name="Schulz F."/>
            <person name="Andreani J."/>
            <person name="Francis R."/>
            <person name="Boudjemaa H."/>
            <person name="Bou Khalil J.Y."/>
            <person name="Lee J."/>
            <person name="La Scola B."/>
            <person name="Woyke T."/>
        </authorList>
    </citation>
    <scope>NUCLEOTIDE SEQUENCE [LARGE SCALE GENOMIC DNA]</scope>
    <source>
        <strain evidence="10 11">FV1/VV64</strain>
    </source>
</reference>
<dbReference type="SUPFAM" id="SSF56219">
    <property type="entry name" value="DNase I-like"/>
    <property type="match status" value="1"/>
</dbReference>
<dbReference type="PROSITE" id="PS00726">
    <property type="entry name" value="AP_NUCLEASE_F1_1"/>
    <property type="match status" value="1"/>
</dbReference>
<organism evidence="10 11">
    <name type="scientific">Fadolivirus FV1/VV64</name>
    <dbReference type="NCBI Taxonomy" id="3070911"/>
    <lineage>
        <taxon>Viruses</taxon>
        <taxon>Varidnaviria</taxon>
        <taxon>Bamfordvirae</taxon>
        <taxon>Nucleocytoviricota</taxon>
        <taxon>Megaviricetes</taxon>
        <taxon>Imitervirales</taxon>
        <taxon>Mimiviridae</taxon>
        <taxon>Klosneuvirinae</taxon>
        <taxon>Fadolivirus</taxon>
        <taxon>Fadolivirus algeromassiliense</taxon>
    </lineage>
</organism>
<keyword evidence="4" id="KW-0479">Metal-binding</keyword>
<keyword evidence="10" id="KW-0255">Endonuclease</keyword>
<proteinExistence type="predicted"/>
<evidence type="ECO:0000256" key="8">
    <source>
        <dbReference type="ARBA" id="ARBA00023204"/>
    </source>
</evidence>
<dbReference type="PANTHER" id="PTHR15822">
    <property type="entry name" value="TRAF AND TNF RECEPTOR-ASSOCIATED PROTEIN"/>
    <property type="match status" value="1"/>
</dbReference>
<name>A0A7D3R133_9VIRU</name>
<dbReference type="InterPro" id="IPR020847">
    <property type="entry name" value="AP_endonuclease_F1_BS"/>
</dbReference>
<dbReference type="Pfam" id="PF03372">
    <property type="entry name" value="Exo_endo_phos"/>
    <property type="match status" value="1"/>
</dbReference>
<keyword evidence="5" id="KW-0227">DNA damage</keyword>
<protein>
    <submittedName>
        <fullName evidence="10">Endonuclease/exonuclease/phosphatase</fullName>
    </submittedName>
</protein>
<feature type="domain" description="Endonuclease/exonuclease/phosphatase" evidence="9">
    <location>
        <begin position="8"/>
        <end position="254"/>
    </location>
</feature>
<dbReference type="EMBL" id="MT418680">
    <property type="protein sequence ID" value="QKF94141.1"/>
    <property type="molecule type" value="Genomic_DNA"/>
</dbReference>
<sequence length="270" mass="31631">MTNVITICSYNIWFDETLSLERTVGLIELLNQTKPDVICLQEVKPNIYQLLITLLNDYRYHFPKKISKSYGCVTFSKYPISKCLEFEYKNSSMGRSLIITKIDYPYHTISDDGVSVDKVDIVIGNSHFESLFKRNTINEVKIEQYRIARELLEKLYNEYHNVILCSDTNVMAHEESKFNEQYIDNSWYDSWICKGSALNKYTYDTDANVNLNIRLSKFKCKSRIDRILFKCDNCFIEEFNMLKGTSEILEPSDHFGVSSKYLIVKELPKI</sequence>
<evidence type="ECO:0000256" key="7">
    <source>
        <dbReference type="ARBA" id="ARBA00022842"/>
    </source>
</evidence>
<dbReference type="Proteomes" id="UP001162001">
    <property type="component" value="Segment"/>
</dbReference>
<evidence type="ECO:0000313" key="11">
    <source>
        <dbReference type="Proteomes" id="UP001162001"/>
    </source>
</evidence>
<evidence type="ECO:0000259" key="9">
    <source>
        <dbReference type="Pfam" id="PF03372"/>
    </source>
</evidence>
<gene>
    <name evidence="10" type="ORF">Fadolivirus_1_683</name>
</gene>
<evidence type="ECO:0000256" key="5">
    <source>
        <dbReference type="ARBA" id="ARBA00022763"/>
    </source>
</evidence>
<dbReference type="GO" id="GO:0003697">
    <property type="term" value="F:single-stranded DNA binding"/>
    <property type="evidence" value="ECO:0007669"/>
    <property type="project" value="TreeGrafter"/>
</dbReference>
<dbReference type="GO" id="GO:0006302">
    <property type="term" value="P:double-strand break repair"/>
    <property type="evidence" value="ECO:0007669"/>
    <property type="project" value="TreeGrafter"/>
</dbReference>
<dbReference type="InterPro" id="IPR036691">
    <property type="entry name" value="Endo/exonu/phosph_ase_sf"/>
</dbReference>
<dbReference type="GO" id="GO:0046872">
    <property type="term" value="F:metal ion binding"/>
    <property type="evidence" value="ECO:0007669"/>
    <property type="project" value="UniProtKB-KW"/>
</dbReference>
<evidence type="ECO:0000256" key="3">
    <source>
        <dbReference type="ARBA" id="ARBA00022722"/>
    </source>
</evidence>
<dbReference type="InterPro" id="IPR051547">
    <property type="entry name" value="TDP2-like"/>
</dbReference>
<comment type="cofactor">
    <cofactor evidence="1">
        <name>Mn(2+)</name>
        <dbReference type="ChEBI" id="CHEBI:29035"/>
    </cofactor>
</comment>
<keyword evidence="11" id="KW-1185">Reference proteome</keyword>
<dbReference type="GO" id="GO:0004519">
    <property type="term" value="F:endonuclease activity"/>
    <property type="evidence" value="ECO:0007669"/>
    <property type="project" value="UniProtKB-KW"/>
</dbReference>
<comment type="cofactor">
    <cofactor evidence="2">
        <name>Mg(2+)</name>
        <dbReference type="ChEBI" id="CHEBI:18420"/>
    </cofactor>
</comment>
<accession>A0A7D3R133</accession>
<dbReference type="GO" id="GO:0070260">
    <property type="term" value="F:5'-tyrosyl-DNA phosphodiesterase activity"/>
    <property type="evidence" value="ECO:0007669"/>
    <property type="project" value="TreeGrafter"/>
</dbReference>
<dbReference type="PANTHER" id="PTHR15822:SF4">
    <property type="entry name" value="TYROSYL-DNA PHOSPHODIESTERASE 2"/>
    <property type="match status" value="1"/>
</dbReference>
<evidence type="ECO:0000256" key="4">
    <source>
        <dbReference type="ARBA" id="ARBA00022723"/>
    </source>
</evidence>
<keyword evidence="6" id="KW-0378">Hydrolase</keyword>
<keyword evidence="8" id="KW-0234">DNA repair</keyword>
<keyword evidence="7" id="KW-0460">Magnesium</keyword>
<evidence type="ECO:0000256" key="2">
    <source>
        <dbReference type="ARBA" id="ARBA00001946"/>
    </source>
</evidence>
<dbReference type="InterPro" id="IPR005135">
    <property type="entry name" value="Endo/exonuclease/phosphatase"/>
</dbReference>
<keyword evidence="3" id="KW-0540">Nuclease</keyword>
<evidence type="ECO:0000256" key="1">
    <source>
        <dbReference type="ARBA" id="ARBA00001936"/>
    </source>
</evidence>
<dbReference type="Gene3D" id="3.60.10.10">
    <property type="entry name" value="Endonuclease/exonuclease/phosphatase"/>
    <property type="match status" value="1"/>
</dbReference>
<evidence type="ECO:0000313" key="10">
    <source>
        <dbReference type="EMBL" id="QKF94141.1"/>
    </source>
</evidence>